<keyword evidence="1" id="KW-0812">Transmembrane</keyword>
<dbReference type="PANTHER" id="PTHR22911:SF137">
    <property type="entry name" value="SOLUTE CARRIER FAMILY 35 MEMBER G2-RELATED"/>
    <property type="match status" value="1"/>
</dbReference>
<feature type="transmembrane region" description="Helical" evidence="1">
    <location>
        <begin position="36"/>
        <end position="54"/>
    </location>
</feature>
<protein>
    <submittedName>
        <fullName evidence="3">EamA family transporter</fullName>
    </submittedName>
</protein>
<dbReference type="AlphaFoldDB" id="A0A2W7UB31"/>
<organism evidence="3 4">
    <name type="scientific">Flavobacterium aquariorum</name>
    <dbReference type="NCBI Taxonomy" id="2217670"/>
    <lineage>
        <taxon>Bacteria</taxon>
        <taxon>Pseudomonadati</taxon>
        <taxon>Bacteroidota</taxon>
        <taxon>Flavobacteriia</taxon>
        <taxon>Flavobacteriales</taxon>
        <taxon>Flavobacteriaceae</taxon>
        <taxon>Flavobacterium</taxon>
    </lineage>
</organism>
<dbReference type="InterPro" id="IPR000620">
    <property type="entry name" value="EamA_dom"/>
</dbReference>
<gene>
    <name evidence="3" type="ORF">DOS84_03700</name>
</gene>
<dbReference type="SUPFAM" id="SSF103481">
    <property type="entry name" value="Multidrug resistance efflux transporter EmrE"/>
    <property type="match status" value="2"/>
</dbReference>
<evidence type="ECO:0000259" key="2">
    <source>
        <dbReference type="Pfam" id="PF00892"/>
    </source>
</evidence>
<reference evidence="3 4" key="1">
    <citation type="submission" date="2018-06" db="EMBL/GenBank/DDBJ databases">
        <title>Flavobacterium sp IMCC34762, genome.</title>
        <authorList>
            <person name="Joung Y."/>
            <person name="Cho J."/>
            <person name="Song J."/>
        </authorList>
    </citation>
    <scope>NUCLEOTIDE SEQUENCE [LARGE SCALE GENOMIC DNA]</scope>
    <source>
        <strain evidence="3 4">IMCC34762</strain>
    </source>
</reference>
<keyword evidence="4" id="KW-1185">Reference proteome</keyword>
<name>A0A2W7UB31_9FLAO</name>
<dbReference type="PANTHER" id="PTHR22911">
    <property type="entry name" value="ACYL-MALONYL CONDENSING ENZYME-RELATED"/>
    <property type="match status" value="1"/>
</dbReference>
<sequence>MKKHKYYFAAFSAFFIWGFFSLALKPISSYPSLDILFYRVFFSVLTMTAINLIFRKKNIRKNWNDFSAMSSKKKRSILVLTLLGGMILASNWFIFIYVVNHVSVKAGSLAYLICPILTTVFAFFLLHEKLGKWKLLAVFISIVSCTLLSLNHFQDIFYSLAVAATYALYLVSQRKNSELDKFLVLNIQLLFIALLILPFYPKYSGVIPTEPLFYTCLFCIVVFFTIVPLFLNLYALKGINSSTVGILMYINPIINFTLAIFYFKEQVTLLQMFSYSLILISIIVFNKNIIFGKKHKSKVIAESSKSILK</sequence>
<feature type="transmembrane region" description="Helical" evidence="1">
    <location>
        <begin position="183"/>
        <end position="200"/>
    </location>
</feature>
<feature type="transmembrane region" description="Helical" evidence="1">
    <location>
        <begin position="246"/>
        <end position="263"/>
    </location>
</feature>
<feature type="domain" description="EamA" evidence="2">
    <location>
        <begin position="156"/>
        <end position="285"/>
    </location>
</feature>
<feature type="transmembrane region" description="Helical" evidence="1">
    <location>
        <begin position="212"/>
        <end position="234"/>
    </location>
</feature>
<feature type="transmembrane region" description="Helical" evidence="1">
    <location>
        <begin position="133"/>
        <end position="150"/>
    </location>
</feature>
<dbReference type="GO" id="GO:0016020">
    <property type="term" value="C:membrane"/>
    <property type="evidence" value="ECO:0007669"/>
    <property type="project" value="InterPro"/>
</dbReference>
<evidence type="ECO:0000256" key="1">
    <source>
        <dbReference type="SAM" id="Phobius"/>
    </source>
</evidence>
<proteinExistence type="predicted"/>
<dbReference type="Gene3D" id="1.10.3730.20">
    <property type="match status" value="1"/>
</dbReference>
<dbReference type="InterPro" id="IPR037185">
    <property type="entry name" value="EmrE-like"/>
</dbReference>
<feature type="transmembrane region" description="Helical" evidence="1">
    <location>
        <begin position="269"/>
        <end position="286"/>
    </location>
</feature>
<accession>A0A2W7UB31</accession>
<dbReference type="EMBL" id="QKXH01000002">
    <property type="protein sequence ID" value="PZX94669.1"/>
    <property type="molecule type" value="Genomic_DNA"/>
</dbReference>
<dbReference type="OrthoDB" id="369870at2"/>
<feature type="transmembrane region" description="Helical" evidence="1">
    <location>
        <begin position="75"/>
        <end position="97"/>
    </location>
</feature>
<keyword evidence="1" id="KW-0472">Membrane</keyword>
<feature type="transmembrane region" description="Helical" evidence="1">
    <location>
        <begin position="7"/>
        <end position="24"/>
    </location>
</feature>
<feature type="transmembrane region" description="Helical" evidence="1">
    <location>
        <begin position="156"/>
        <end position="171"/>
    </location>
</feature>
<dbReference type="RefSeq" id="WP_111408765.1">
    <property type="nucleotide sequence ID" value="NZ_QKXH01000002.1"/>
</dbReference>
<dbReference type="Proteomes" id="UP000249177">
    <property type="component" value="Unassembled WGS sequence"/>
</dbReference>
<feature type="domain" description="EamA" evidence="2">
    <location>
        <begin position="6"/>
        <end position="149"/>
    </location>
</feature>
<evidence type="ECO:0000313" key="3">
    <source>
        <dbReference type="EMBL" id="PZX94669.1"/>
    </source>
</evidence>
<dbReference type="Pfam" id="PF00892">
    <property type="entry name" value="EamA"/>
    <property type="match status" value="2"/>
</dbReference>
<keyword evidence="1" id="KW-1133">Transmembrane helix</keyword>
<comment type="caution">
    <text evidence="3">The sequence shown here is derived from an EMBL/GenBank/DDBJ whole genome shotgun (WGS) entry which is preliminary data.</text>
</comment>
<feature type="transmembrane region" description="Helical" evidence="1">
    <location>
        <begin position="109"/>
        <end position="126"/>
    </location>
</feature>
<evidence type="ECO:0000313" key="4">
    <source>
        <dbReference type="Proteomes" id="UP000249177"/>
    </source>
</evidence>